<proteinExistence type="predicted"/>
<evidence type="ECO:0000313" key="2">
    <source>
        <dbReference type="Proteomes" id="UP001374535"/>
    </source>
</evidence>
<sequence>MLNLLYAYDKIYICYIYDSSSKDTIFDLQNYTSETIIYYRTKHGRIRGLHMLTDTDRSDSYIHVSKYFFIVLVEHFINKQSVSNQVTATNRIVLGMNVDATKRRLRNRFWNFQLT</sequence>
<reference evidence="1 2" key="1">
    <citation type="journal article" date="2023" name="Life. Sci Alliance">
        <title>Evolutionary insights into 3D genome organization and epigenetic landscape of Vigna mungo.</title>
        <authorList>
            <person name="Junaid A."/>
            <person name="Singh B."/>
            <person name="Bhatia S."/>
        </authorList>
    </citation>
    <scope>NUCLEOTIDE SEQUENCE [LARGE SCALE GENOMIC DNA]</scope>
    <source>
        <strain evidence="1">Urdbean</strain>
    </source>
</reference>
<dbReference type="EMBL" id="CP144692">
    <property type="protein sequence ID" value="WVY98058.1"/>
    <property type="molecule type" value="Genomic_DNA"/>
</dbReference>
<dbReference type="Proteomes" id="UP001374535">
    <property type="component" value="Chromosome 9"/>
</dbReference>
<gene>
    <name evidence="1" type="ORF">V8G54_030209</name>
</gene>
<dbReference type="AlphaFoldDB" id="A0AAQ3RJV8"/>
<protein>
    <submittedName>
        <fullName evidence="1">Uncharacterized protein</fullName>
    </submittedName>
</protein>
<accession>A0AAQ3RJV8</accession>
<keyword evidence="2" id="KW-1185">Reference proteome</keyword>
<name>A0AAQ3RJV8_VIGMU</name>
<organism evidence="1 2">
    <name type="scientific">Vigna mungo</name>
    <name type="common">Black gram</name>
    <name type="synonym">Phaseolus mungo</name>
    <dbReference type="NCBI Taxonomy" id="3915"/>
    <lineage>
        <taxon>Eukaryota</taxon>
        <taxon>Viridiplantae</taxon>
        <taxon>Streptophyta</taxon>
        <taxon>Embryophyta</taxon>
        <taxon>Tracheophyta</taxon>
        <taxon>Spermatophyta</taxon>
        <taxon>Magnoliopsida</taxon>
        <taxon>eudicotyledons</taxon>
        <taxon>Gunneridae</taxon>
        <taxon>Pentapetalae</taxon>
        <taxon>rosids</taxon>
        <taxon>fabids</taxon>
        <taxon>Fabales</taxon>
        <taxon>Fabaceae</taxon>
        <taxon>Papilionoideae</taxon>
        <taxon>50 kb inversion clade</taxon>
        <taxon>NPAAA clade</taxon>
        <taxon>indigoferoid/millettioid clade</taxon>
        <taxon>Phaseoleae</taxon>
        <taxon>Vigna</taxon>
    </lineage>
</organism>
<evidence type="ECO:0000313" key="1">
    <source>
        <dbReference type="EMBL" id="WVY98058.1"/>
    </source>
</evidence>